<organism evidence="2 3">
    <name type="scientific">Aspergillus lentulus</name>
    <dbReference type="NCBI Taxonomy" id="293939"/>
    <lineage>
        <taxon>Eukaryota</taxon>
        <taxon>Fungi</taxon>
        <taxon>Dikarya</taxon>
        <taxon>Ascomycota</taxon>
        <taxon>Pezizomycotina</taxon>
        <taxon>Eurotiomycetes</taxon>
        <taxon>Eurotiomycetidae</taxon>
        <taxon>Eurotiales</taxon>
        <taxon>Aspergillaceae</taxon>
        <taxon>Aspergillus</taxon>
        <taxon>Aspergillus subgen. Fumigati</taxon>
    </lineage>
</organism>
<sequence length="147" mass="15475">MKLCILTSLTLVAVTAAIPVEDPTASALKSQVEEIAGQVHGVEGQETATDLSQCVEPKLCCGSLTTPLDPILDPILLTLGINAAQIVGSVGLLCEVTHGLKNVPLLLNAALRPTSWVVPLLSAALSFKYAVLRFKNIYQVSSLNLTI</sequence>
<dbReference type="CDD" id="cd23507">
    <property type="entry name" value="hydrophobin_I"/>
    <property type="match status" value="1"/>
</dbReference>
<feature type="chain" id="PRO_5042828063" description="Hydrophobin" evidence="1">
    <location>
        <begin position="18"/>
        <end position="147"/>
    </location>
</feature>
<dbReference type="EMBL" id="BCLY01000008">
    <property type="protein sequence ID" value="GAQ06307.1"/>
    <property type="molecule type" value="Genomic_DNA"/>
</dbReference>
<dbReference type="AlphaFoldDB" id="A0AAN4T9Z3"/>
<feature type="signal peptide" evidence="1">
    <location>
        <begin position="1"/>
        <end position="17"/>
    </location>
</feature>
<evidence type="ECO:0008006" key="4">
    <source>
        <dbReference type="Google" id="ProtNLM"/>
    </source>
</evidence>
<keyword evidence="1" id="KW-0732">Signal</keyword>
<evidence type="ECO:0000313" key="2">
    <source>
        <dbReference type="EMBL" id="GAQ06307.1"/>
    </source>
</evidence>
<dbReference type="Proteomes" id="UP000051487">
    <property type="component" value="Unassembled WGS sequence"/>
</dbReference>
<proteinExistence type="predicted"/>
<comment type="caution">
    <text evidence="2">The sequence shown here is derived from an EMBL/GenBank/DDBJ whole genome shotgun (WGS) entry which is preliminary data.</text>
</comment>
<evidence type="ECO:0000313" key="3">
    <source>
        <dbReference type="Proteomes" id="UP000051487"/>
    </source>
</evidence>
<reference evidence="2 3" key="1">
    <citation type="submission" date="2015-11" db="EMBL/GenBank/DDBJ databases">
        <title>Aspergillus lentulus strain IFM 54703T.</title>
        <authorList>
            <person name="Kusuya Y."/>
            <person name="Sakai K."/>
            <person name="Kamei K."/>
            <person name="Takahashi H."/>
            <person name="Yaguchi T."/>
        </authorList>
    </citation>
    <scope>NUCLEOTIDE SEQUENCE [LARGE SCALE GENOMIC DNA]</scope>
    <source>
        <strain evidence="2 3">IFM 54703</strain>
    </source>
</reference>
<evidence type="ECO:0000256" key="1">
    <source>
        <dbReference type="SAM" id="SignalP"/>
    </source>
</evidence>
<name>A0AAN4T9Z3_ASPLE</name>
<protein>
    <recommendedName>
        <fullName evidence="4">Hydrophobin</fullName>
    </recommendedName>
</protein>
<accession>A0AAN4T9Z3</accession>
<gene>
    <name evidence="2" type="ORF">ALT_3628</name>
</gene>